<evidence type="ECO:0000256" key="18">
    <source>
        <dbReference type="ARBA" id="ARBA00023125"/>
    </source>
</evidence>
<accession>A0A976R7L3</accession>
<sequence>MATEVAATQALGNTRPGLVPKSRAWHICQNQVDRLDELIENLQGYKSLQYLLVGHLEEAPTTGHHHHHIYAYFGTPIRLPVKKMCGAWYAPAEGSPKHNYEYLTKDGEPYLEIGERPHQGKLTVKELREMSADDVPPHLYNVKRKIDQANQKIKKADWSKKVEITYITGPSGIGKSTLAQDLADDEFDEVKHVGDFWTGVSDPAEGCCIYDDFRDSHMSASEFINFIDYRSHVLNTKGSFVRNRYTKIIITSVQKPTEIYQNVTGEPREQWLRRMTVIDKWVSANDIDIDIGA</sequence>
<dbReference type="EMBL" id="OM869600">
    <property type="protein sequence ID" value="UPW41442.1"/>
    <property type="molecule type" value="Genomic_DNA"/>
</dbReference>
<evidence type="ECO:0000256" key="17">
    <source>
        <dbReference type="ARBA" id="ARBA00023124"/>
    </source>
</evidence>
<keyword evidence="12" id="KW-0547">Nucleotide-binding</keyword>
<evidence type="ECO:0000256" key="21">
    <source>
        <dbReference type="ARBA" id="ARBA00032243"/>
    </source>
</evidence>
<evidence type="ECO:0000256" key="12">
    <source>
        <dbReference type="ARBA" id="ARBA00022741"/>
    </source>
</evidence>
<keyword evidence="11" id="KW-0479">Metal-binding</keyword>
<comment type="cofactor">
    <cofactor evidence="1">
        <name>Mn(2+)</name>
        <dbReference type="ChEBI" id="CHEBI:29035"/>
    </cofactor>
</comment>
<keyword evidence="15" id="KW-0347">Helicase</keyword>
<dbReference type="GO" id="GO:0000166">
    <property type="term" value="F:nucleotide binding"/>
    <property type="evidence" value="ECO:0007669"/>
    <property type="project" value="UniProtKB-KW"/>
</dbReference>
<dbReference type="GO" id="GO:0046872">
    <property type="term" value="F:metal ion binding"/>
    <property type="evidence" value="ECO:0007669"/>
    <property type="project" value="UniProtKB-KW"/>
</dbReference>
<dbReference type="GO" id="GO:0042025">
    <property type="term" value="C:host cell nucleus"/>
    <property type="evidence" value="ECO:0007669"/>
    <property type="project" value="UniProtKB-SubCell"/>
</dbReference>
<evidence type="ECO:0000256" key="1">
    <source>
        <dbReference type="ARBA" id="ARBA00001936"/>
    </source>
</evidence>
<keyword evidence="9" id="KW-0235">DNA replication</keyword>
<keyword evidence="8" id="KW-0548">Nucleotidyltransferase</keyword>
<comment type="similarity">
    <text evidence="4">Belongs to the nanoviruses/circoviruses replication-associated protein family.</text>
</comment>
<evidence type="ECO:0000256" key="2">
    <source>
        <dbReference type="ARBA" id="ARBA00001946"/>
    </source>
</evidence>
<keyword evidence="19" id="KW-0511">Multifunctional enzyme</keyword>
<dbReference type="SUPFAM" id="SSF52540">
    <property type="entry name" value="P-loop containing nucleoside triphosphate hydrolases"/>
    <property type="match status" value="1"/>
</dbReference>
<evidence type="ECO:0000259" key="23">
    <source>
        <dbReference type="PROSITE" id="PS52020"/>
    </source>
</evidence>
<dbReference type="InterPro" id="IPR000605">
    <property type="entry name" value="Helicase_SF3_ssDNA/RNA_vir"/>
</dbReference>
<reference evidence="24" key="1">
    <citation type="submission" date="2022-02" db="EMBL/GenBank/DDBJ databases">
        <title>Towards deciphering the DNA virus diversity associated with rodent species in the families Cricetidae and Heteromyidae.</title>
        <authorList>
            <person name="Lund M."/>
            <person name="Larsen B.B."/>
            <person name="Gryseels S."/>
            <person name="Kraberger S."/>
            <person name="Rowsey D.M."/>
            <person name="Steger L."/>
            <person name="Yule K.M."/>
            <person name="Upham N.S."/>
            <person name="Worobey M."/>
            <person name="Van Doorslaer K."/>
            <person name="Varsani A."/>
        </authorList>
    </citation>
    <scope>NUCLEOTIDE SEQUENCE</scope>
    <source>
        <strain evidence="24">UA23Rod_5718</strain>
    </source>
</reference>
<dbReference type="Pfam" id="PF00910">
    <property type="entry name" value="RNA_helicase"/>
    <property type="match status" value="1"/>
</dbReference>
<evidence type="ECO:0000256" key="22">
    <source>
        <dbReference type="ARBA" id="ARBA00049360"/>
    </source>
</evidence>
<name>A0A976R7L3_9VIRU</name>
<dbReference type="PROSITE" id="PS52020">
    <property type="entry name" value="CRESS_DNA_REP"/>
    <property type="match status" value="1"/>
</dbReference>
<dbReference type="Gene3D" id="3.40.50.300">
    <property type="entry name" value="P-loop containing nucleotide triphosphate hydrolases"/>
    <property type="match status" value="1"/>
</dbReference>
<protein>
    <recommendedName>
        <fullName evidence="5">Replication-associated protein</fullName>
    </recommendedName>
    <alternativeName>
        <fullName evidence="20">ATP-dependent helicase Rep</fullName>
    </alternativeName>
    <alternativeName>
        <fullName evidence="21">RepP</fullName>
    </alternativeName>
</protein>
<dbReference type="Gene3D" id="3.40.1310.20">
    <property type="match status" value="1"/>
</dbReference>
<evidence type="ECO:0000256" key="13">
    <source>
        <dbReference type="ARBA" id="ARBA00022759"/>
    </source>
</evidence>
<evidence type="ECO:0000313" key="24">
    <source>
        <dbReference type="EMBL" id="UPW41442.1"/>
    </source>
</evidence>
<dbReference type="GO" id="GO:0016779">
    <property type="term" value="F:nucleotidyltransferase activity"/>
    <property type="evidence" value="ECO:0007669"/>
    <property type="project" value="UniProtKB-KW"/>
</dbReference>
<keyword evidence="7" id="KW-0808">Transferase</keyword>
<evidence type="ECO:0000256" key="14">
    <source>
        <dbReference type="ARBA" id="ARBA00022801"/>
    </source>
</evidence>
<keyword evidence="17" id="KW-0190">Covalent protein-DNA linkage</keyword>
<dbReference type="GO" id="GO:0003724">
    <property type="term" value="F:RNA helicase activity"/>
    <property type="evidence" value="ECO:0007669"/>
    <property type="project" value="InterPro"/>
</dbReference>
<comment type="subcellular location">
    <subcellularLocation>
        <location evidence="3">Host nucleus</location>
    </subcellularLocation>
</comment>
<keyword evidence="6" id="KW-1048">Host nucleus</keyword>
<proteinExistence type="inferred from homology"/>
<keyword evidence="18" id="KW-0238">DNA-binding</keyword>
<evidence type="ECO:0000256" key="4">
    <source>
        <dbReference type="ARBA" id="ARBA00008545"/>
    </source>
</evidence>
<evidence type="ECO:0000256" key="16">
    <source>
        <dbReference type="ARBA" id="ARBA00022840"/>
    </source>
</evidence>
<feature type="domain" description="CRESS-DNA virus Rep endonuclease" evidence="23">
    <location>
        <begin position="19"/>
        <end position="116"/>
    </location>
</feature>
<dbReference type="GO" id="GO:0016787">
    <property type="term" value="F:hydrolase activity"/>
    <property type="evidence" value="ECO:0007669"/>
    <property type="project" value="UniProtKB-KW"/>
</dbReference>
<evidence type="ECO:0000256" key="11">
    <source>
        <dbReference type="ARBA" id="ARBA00022723"/>
    </source>
</evidence>
<evidence type="ECO:0000256" key="7">
    <source>
        <dbReference type="ARBA" id="ARBA00022679"/>
    </source>
</evidence>
<evidence type="ECO:0000256" key="6">
    <source>
        <dbReference type="ARBA" id="ARBA00022562"/>
    </source>
</evidence>
<organism evidence="24">
    <name type="scientific">Dipodfec virus UA23Rod_5718</name>
    <dbReference type="NCBI Taxonomy" id="2929256"/>
    <lineage>
        <taxon>Viruses</taxon>
        <taxon>Monodnaviria</taxon>
        <taxon>Shotokuvirae</taxon>
        <taxon>Cressdnaviricota</taxon>
        <taxon>Arfiviricetes</taxon>
        <taxon>Rivendellvirales</taxon>
        <taxon>Naryaviridae</taxon>
        <taxon>Mallornivirus</taxon>
        <taxon>Mallornivirus breg</taxon>
    </lineage>
</organism>
<evidence type="ECO:0000256" key="8">
    <source>
        <dbReference type="ARBA" id="ARBA00022695"/>
    </source>
</evidence>
<keyword evidence="16" id="KW-0067">ATP-binding</keyword>
<comment type="catalytic activity">
    <reaction evidence="22">
        <text>ATP + H2O = ADP + phosphate + H(+)</text>
        <dbReference type="Rhea" id="RHEA:13065"/>
        <dbReference type="ChEBI" id="CHEBI:15377"/>
        <dbReference type="ChEBI" id="CHEBI:15378"/>
        <dbReference type="ChEBI" id="CHEBI:30616"/>
        <dbReference type="ChEBI" id="CHEBI:43474"/>
        <dbReference type="ChEBI" id="CHEBI:456216"/>
    </reaction>
</comment>
<evidence type="ECO:0000256" key="5">
    <source>
        <dbReference type="ARBA" id="ARBA00014531"/>
    </source>
</evidence>
<evidence type="ECO:0000256" key="10">
    <source>
        <dbReference type="ARBA" id="ARBA00022722"/>
    </source>
</evidence>
<evidence type="ECO:0000256" key="15">
    <source>
        <dbReference type="ARBA" id="ARBA00022806"/>
    </source>
</evidence>
<evidence type="ECO:0000256" key="20">
    <source>
        <dbReference type="ARBA" id="ARBA00030754"/>
    </source>
</evidence>
<evidence type="ECO:0000256" key="9">
    <source>
        <dbReference type="ARBA" id="ARBA00022705"/>
    </source>
</evidence>
<dbReference type="InterPro" id="IPR049912">
    <property type="entry name" value="CRESS_DNA_REP"/>
</dbReference>
<comment type="cofactor">
    <cofactor evidence="2">
        <name>Mg(2+)</name>
        <dbReference type="ChEBI" id="CHEBI:18420"/>
    </cofactor>
</comment>
<keyword evidence="10" id="KW-0540">Nuclease</keyword>
<keyword evidence="13" id="KW-0255">Endonuclease</keyword>
<evidence type="ECO:0000256" key="3">
    <source>
        <dbReference type="ARBA" id="ARBA00004147"/>
    </source>
</evidence>
<dbReference type="GO" id="GO:0004519">
    <property type="term" value="F:endonuclease activity"/>
    <property type="evidence" value="ECO:0007669"/>
    <property type="project" value="UniProtKB-KW"/>
</dbReference>
<dbReference type="InterPro" id="IPR027417">
    <property type="entry name" value="P-loop_NTPase"/>
</dbReference>
<dbReference type="GO" id="GO:0003723">
    <property type="term" value="F:RNA binding"/>
    <property type="evidence" value="ECO:0007669"/>
    <property type="project" value="InterPro"/>
</dbReference>
<evidence type="ECO:0000256" key="19">
    <source>
        <dbReference type="ARBA" id="ARBA00023268"/>
    </source>
</evidence>
<dbReference type="GO" id="GO:0006260">
    <property type="term" value="P:DNA replication"/>
    <property type="evidence" value="ECO:0007669"/>
    <property type="project" value="UniProtKB-KW"/>
</dbReference>
<dbReference type="GO" id="GO:0003677">
    <property type="term" value="F:DNA binding"/>
    <property type="evidence" value="ECO:0007669"/>
    <property type="project" value="UniProtKB-KW"/>
</dbReference>
<keyword evidence="14" id="KW-0378">Hydrolase</keyword>